<feature type="compositionally biased region" description="Basic and acidic residues" evidence="1">
    <location>
        <begin position="719"/>
        <end position="749"/>
    </location>
</feature>
<feature type="region of interest" description="Disordered" evidence="1">
    <location>
        <begin position="717"/>
        <end position="773"/>
    </location>
</feature>
<reference evidence="4" key="1">
    <citation type="submission" date="2024-05" db="EMBL/GenBank/DDBJ databases">
        <authorList>
            <person name="Yang L."/>
            <person name="Pan L."/>
        </authorList>
    </citation>
    <scope>NUCLEOTIDE SEQUENCE</scope>
    <source>
        <strain evidence="4">FCG-7</strain>
    </source>
</reference>
<gene>
    <name evidence="4" type="ORF">ABHF33_14110</name>
</gene>
<keyword evidence="2" id="KW-0812">Transmembrane</keyword>
<evidence type="ECO:0000256" key="2">
    <source>
        <dbReference type="SAM" id="Phobius"/>
    </source>
</evidence>
<sequence length="773" mass="85625">MDWRHSRPVRIFILLLFTLITLLGVLPYFLSFDTLREQIISQIQADTQRTMNIRGTAHLVLLPKPAILINDATLTEPQSPTVFAHADRVKIVFRLWPLLTGGRVVVHAIEIKQPELSVVRNQDGTYNFEDLLRPHNEKTQFALDRLSFSQANLSWKDEFLGETLHLSAMDLTLDQLTNPKNGKLTIDAQASIGQKNFPAQWQGQLSGSAAMRYLEKERTLRVADIAINLQQVGASSPQLQVSDATLSATGNLNYHWQPLRLSGGDMKITTQANRAGQLWTSTLDVPEISFTETALSLNRLKFNIGMKDKSSTFSAKASMASLGGAHGSFLRADQAQIDVKYNSPEQNLSVQLQSPLELYRGHLARIANYNLTGSYTNRQLPRGAISLALTGHGDLDLRNEILSLESKGQLDGEVLTAQFNLDNFLAPQFRINFDLAKLDLTPYLPVVSAGAKSVNHTAPLDFWWLENLNAIGSIKIGELVLQNMHIDDLAMKLIARNQRLVLDPLSATLYEGRLNGRAEIDARKKPAYFRLEQTLSNMNINTLLTDVLDTSRFEGRSDINIDVAAVGNKLSDLRHTAGGNIRVSLKKGAIRGIDIPALLRTASQQIKLMNGQTGQESNQDARTQFSALRATWLLKHGIASNQDLDVSAGVLRLTGAGKIDLGQGRLDYNMKASANPNVPELSGLKGLTLPISFSGPLNAPEYKADYTSLKEQILAKQQAEQEAKEREAERQAAAKKAEAEQKAAAERRAAKAAKKKPQAHRETRHKIHDQIHR</sequence>
<proteinExistence type="predicted"/>
<organism evidence="4">
    <name type="scientific">Chitinibacter mangrovi</name>
    <dbReference type="NCBI Taxonomy" id="3153927"/>
    <lineage>
        <taxon>Bacteria</taxon>
        <taxon>Pseudomonadati</taxon>
        <taxon>Pseudomonadota</taxon>
        <taxon>Betaproteobacteria</taxon>
        <taxon>Neisseriales</taxon>
        <taxon>Chitinibacteraceae</taxon>
        <taxon>Chitinibacter</taxon>
    </lineage>
</organism>
<evidence type="ECO:0000259" key="3">
    <source>
        <dbReference type="Pfam" id="PF05170"/>
    </source>
</evidence>
<keyword evidence="2" id="KW-0472">Membrane</keyword>
<accession>A0AAU7F7Z2</accession>
<dbReference type="InterPro" id="IPR052894">
    <property type="entry name" value="AsmA-related"/>
</dbReference>
<dbReference type="EMBL" id="CP157355">
    <property type="protein sequence ID" value="XBM00175.1"/>
    <property type="molecule type" value="Genomic_DNA"/>
</dbReference>
<feature type="transmembrane region" description="Helical" evidence="2">
    <location>
        <begin position="12"/>
        <end position="30"/>
    </location>
</feature>
<dbReference type="AlphaFoldDB" id="A0AAU7F7Z2"/>
<name>A0AAU7F7Z2_9NEIS</name>
<dbReference type="Pfam" id="PF05170">
    <property type="entry name" value="AsmA"/>
    <property type="match status" value="1"/>
</dbReference>
<protein>
    <submittedName>
        <fullName evidence="4">AsmA family protein</fullName>
    </submittedName>
</protein>
<evidence type="ECO:0000256" key="1">
    <source>
        <dbReference type="SAM" id="MobiDB-lite"/>
    </source>
</evidence>
<dbReference type="RefSeq" id="WP_348944540.1">
    <property type="nucleotide sequence ID" value="NZ_CP157355.1"/>
</dbReference>
<feature type="compositionally biased region" description="Basic residues" evidence="1">
    <location>
        <begin position="750"/>
        <end position="767"/>
    </location>
</feature>
<dbReference type="PANTHER" id="PTHR30441">
    <property type="entry name" value="DUF748 DOMAIN-CONTAINING PROTEIN"/>
    <property type="match status" value="1"/>
</dbReference>
<feature type="domain" description="AsmA" evidence="3">
    <location>
        <begin position="11"/>
        <end position="644"/>
    </location>
</feature>
<dbReference type="PANTHER" id="PTHR30441:SF4">
    <property type="entry name" value="PROTEIN ASMA"/>
    <property type="match status" value="1"/>
</dbReference>
<keyword evidence="2" id="KW-1133">Transmembrane helix</keyword>
<dbReference type="GO" id="GO:0090313">
    <property type="term" value="P:regulation of protein targeting to membrane"/>
    <property type="evidence" value="ECO:0007669"/>
    <property type="project" value="TreeGrafter"/>
</dbReference>
<evidence type="ECO:0000313" key="4">
    <source>
        <dbReference type="EMBL" id="XBM00175.1"/>
    </source>
</evidence>
<dbReference type="InterPro" id="IPR007844">
    <property type="entry name" value="AsmA"/>
</dbReference>
<dbReference type="KEGG" id="cmav:ABHF33_14110"/>
<dbReference type="GO" id="GO:0005886">
    <property type="term" value="C:plasma membrane"/>
    <property type="evidence" value="ECO:0007669"/>
    <property type="project" value="TreeGrafter"/>
</dbReference>